<keyword evidence="2" id="KW-1185">Reference proteome</keyword>
<dbReference type="OrthoDB" id="2388264at2"/>
<proteinExistence type="predicted"/>
<name>A0A1T4VQD9_9FIRM</name>
<dbReference type="STRING" id="39495.SAMN02745111_01407"/>
<gene>
    <name evidence="1" type="ORF">SAMN02745111_01407</name>
</gene>
<dbReference type="Proteomes" id="UP000190814">
    <property type="component" value="Unassembled WGS sequence"/>
</dbReference>
<dbReference type="InterPro" id="IPR045633">
    <property type="entry name" value="DUF6414"/>
</dbReference>
<evidence type="ECO:0000313" key="2">
    <source>
        <dbReference type="Proteomes" id="UP000190814"/>
    </source>
</evidence>
<sequence>MFRSFVYLDEEKLYSYLKQIDKDFVNRPMEVNTKRAKGGSIGLPSLNLNAGTETEEKRSYEKDVFNDYDRFEKDLEKLEASEYFDFVLNSGYDLKSLPKMCIIRFDGRFEIPEQFDMYSVAQAFMPLITSQIQTSSDDEKEILEAFLGKASADIPFLVEDEDVVISGKLNTNCLFESYPELEEYTEQDVFMLCKVIGVMNKEKVEVFNPLKDFIKLPRAVRRGMDEDSKKGLESICVDGPVLKVEVIAIYK</sequence>
<evidence type="ECO:0000313" key="1">
    <source>
        <dbReference type="EMBL" id="SKA67170.1"/>
    </source>
</evidence>
<dbReference type="AlphaFoldDB" id="A0A1T4VQD9"/>
<accession>A0A1T4VQD9</accession>
<dbReference type="RefSeq" id="WP_078766282.1">
    <property type="nucleotide sequence ID" value="NZ_FUXZ01000008.1"/>
</dbReference>
<dbReference type="EMBL" id="FUXZ01000008">
    <property type="protein sequence ID" value="SKA67170.1"/>
    <property type="molecule type" value="Genomic_DNA"/>
</dbReference>
<organism evidence="1 2">
    <name type="scientific">Eubacterium uniforme</name>
    <dbReference type="NCBI Taxonomy" id="39495"/>
    <lineage>
        <taxon>Bacteria</taxon>
        <taxon>Bacillati</taxon>
        <taxon>Bacillota</taxon>
        <taxon>Clostridia</taxon>
        <taxon>Eubacteriales</taxon>
        <taxon>Eubacteriaceae</taxon>
        <taxon>Eubacterium</taxon>
    </lineage>
</organism>
<protein>
    <submittedName>
        <fullName evidence="1">Uncharacterized protein</fullName>
    </submittedName>
</protein>
<reference evidence="1 2" key="1">
    <citation type="submission" date="2017-02" db="EMBL/GenBank/DDBJ databases">
        <authorList>
            <person name="Peterson S.W."/>
        </authorList>
    </citation>
    <scope>NUCLEOTIDE SEQUENCE [LARGE SCALE GENOMIC DNA]</scope>
    <source>
        <strain evidence="1 2">ATCC 35992</strain>
    </source>
</reference>
<dbReference type="Pfam" id="PF19952">
    <property type="entry name" value="DUF6414"/>
    <property type="match status" value="1"/>
</dbReference>